<dbReference type="RefSeq" id="WP_263572510.1">
    <property type="nucleotide sequence ID" value="NZ_JAJIRN010000008.1"/>
</dbReference>
<dbReference type="EMBL" id="JAJIRN010000008">
    <property type="protein sequence ID" value="MCV2369919.1"/>
    <property type="molecule type" value="Genomic_DNA"/>
</dbReference>
<evidence type="ECO:0000313" key="2">
    <source>
        <dbReference type="Proteomes" id="UP001209701"/>
    </source>
</evidence>
<evidence type="ECO:0000313" key="1">
    <source>
        <dbReference type="EMBL" id="MCV2369919.1"/>
    </source>
</evidence>
<protein>
    <submittedName>
        <fullName evidence="1">Host attachment protein</fullName>
    </submittedName>
</protein>
<dbReference type="InterPro" id="IPR019291">
    <property type="entry name" value="Host_attachment_protein"/>
</dbReference>
<keyword evidence="2" id="KW-1185">Reference proteome</keyword>
<dbReference type="Pfam" id="PF10116">
    <property type="entry name" value="Host_attach"/>
    <property type="match status" value="1"/>
</dbReference>
<reference evidence="1 2" key="1">
    <citation type="submission" date="2021-11" db="EMBL/GenBank/DDBJ databases">
        <authorList>
            <person name="Liang Q."/>
            <person name="Mou H."/>
            <person name="Liu Z."/>
        </authorList>
    </citation>
    <scope>NUCLEOTIDE SEQUENCE [LARGE SCALE GENOMIC DNA]</scope>
    <source>
        <strain evidence="1 2">CHU3</strain>
    </source>
</reference>
<organism evidence="1 2">
    <name type="scientific">Roseateles oligotrophus</name>
    <dbReference type="NCBI Taxonomy" id="1769250"/>
    <lineage>
        <taxon>Bacteria</taxon>
        <taxon>Pseudomonadati</taxon>
        <taxon>Pseudomonadota</taxon>
        <taxon>Betaproteobacteria</taxon>
        <taxon>Burkholderiales</taxon>
        <taxon>Sphaerotilaceae</taxon>
        <taxon>Roseateles</taxon>
    </lineage>
</organism>
<sequence>MTATWIVLCNAARARICERSDRNSELREVADFVHPQSQLKGIDLASDRPGKVMRAIGESSPGGTALDARTDPHRKQHELFARQLASYVDEAVKAKRCGALLLVASNPFLGELKSQLSPACEKVLQGTLPSDLTGLALPELTQRLATL</sequence>
<accession>A0ABT2YIN5</accession>
<name>A0ABT2YIN5_9BURK</name>
<gene>
    <name evidence="1" type="ORF">LNV07_17690</name>
</gene>
<comment type="caution">
    <text evidence="1">The sequence shown here is derived from an EMBL/GenBank/DDBJ whole genome shotgun (WGS) entry which is preliminary data.</text>
</comment>
<dbReference type="Proteomes" id="UP001209701">
    <property type="component" value="Unassembled WGS sequence"/>
</dbReference>
<proteinExistence type="predicted"/>